<keyword evidence="3" id="KW-1185">Reference proteome</keyword>
<gene>
    <name evidence="2" type="ORF">BGZ65_003470</name>
</gene>
<accession>A0A9P6IZP9</accession>
<name>A0A9P6IZP9_9FUNG</name>
<feature type="region of interest" description="Disordered" evidence="1">
    <location>
        <begin position="24"/>
        <end position="69"/>
    </location>
</feature>
<feature type="compositionally biased region" description="Basic and acidic residues" evidence="1">
    <location>
        <begin position="43"/>
        <end position="52"/>
    </location>
</feature>
<proteinExistence type="predicted"/>
<dbReference type="AlphaFoldDB" id="A0A9P6IZP9"/>
<organism evidence="2 3">
    <name type="scientific">Modicella reniformis</name>
    <dbReference type="NCBI Taxonomy" id="1440133"/>
    <lineage>
        <taxon>Eukaryota</taxon>
        <taxon>Fungi</taxon>
        <taxon>Fungi incertae sedis</taxon>
        <taxon>Mucoromycota</taxon>
        <taxon>Mortierellomycotina</taxon>
        <taxon>Mortierellomycetes</taxon>
        <taxon>Mortierellales</taxon>
        <taxon>Mortierellaceae</taxon>
        <taxon>Modicella</taxon>
    </lineage>
</organism>
<evidence type="ECO:0000313" key="2">
    <source>
        <dbReference type="EMBL" id="KAF9955307.1"/>
    </source>
</evidence>
<sequence length="69" mass="7788">MNRSIIDMEGVEVEVSQLSVQETVVSRFSSRPSRPRNLGGDDEIMRDVDGDHSMNCNNDKNNDDDENSM</sequence>
<feature type="compositionally biased region" description="Low complexity" evidence="1">
    <location>
        <begin position="24"/>
        <end position="36"/>
    </location>
</feature>
<protein>
    <submittedName>
        <fullName evidence="2">Uncharacterized protein</fullName>
    </submittedName>
</protein>
<feature type="non-terminal residue" evidence="2">
    <location>
        <position position="69"/>
    </location>
</feature>
<evidence type="ECO:0000313" key="3">
    <source>
        <dbReference type="Proteomes" id="UP000749646"/>
    </source>
</evidence>
<comment type="caution">
    <text evidence="2">The sequence shown here is derived from an EMBL/GenBank/DDBJ whole genome shotgun (WGS) entry which is preliminary data.</text>
</comment>
<dbReference type="EMBL" id="JAAAHW010006766">
    <property type="protein sequence ID" value="KAF9955307.1"/>
    <property type="molecule type" value="Genomic_DNA"/>
</dbReference>
<evidence type="ECO:0000256" key="1">
    <source>
        <dbReference type="SAM" id="MobiDB-lite"/>
    </source>
</evidence>
<dbReference type="Proteomes" id="UP000749646">
    <property type="component" value="Unassembled WGS sequence"/>
</dbReference>
<reference evidence="2" key="1">
    <citation type="journal article" date="2020" name="Fungal Divers.">
        <title>Resolving the Mortierellaceae phylogeny through synthesis of multi-gene phylogenetics and phylogenomics.</title>
        <authorList>
            <person name="Vandepol N."/>
            <person name="Liber J."/>
            <person name="Desiro A."/>
            <person name="Na H."/>
            <person name="Kennedy M."/>
            <person name="Barry K."/>
            <person name="Grigoriev I.V."/>
            <person name="Miller A.N."/>
            <person name="O'Donnell K."/>
            <person name="Stajich J.E."/>
            <person name="Bonito G."/>
        </authorList>
    </citation>
    <scope>NUCLEOTIDE SEQUENCE</scope>
    <source>
        <strain evidence="2">MES-2147</strain>
    </source>
</reference>